<evidence type="ECO:0000256" key="6">
    <source>
        <dbReference type="ARBA" id="ARBA00022692"/>
    </source>
</evidence>
<comment type="caution">
    <text evidence="14">The sequence shown here is derived from an EMBL/GenBank/DDBJ whole genome shotgun (WGS) entry which is preliminary data.</text>
</comment>
<comment type="function">
    <text evidence="10">Inner membrane component of the type II secretion system required for the energy-dependent secretion of extracellular factors such as proteases and toxins from the periplasm.</text>
</comment>
<evidence type="ECO:0000256" key="5">
    <source>
        <dbReference type="ARBA" id="ARBA00022519"/>
    </source>
</evidence>
<dbReference type="InterPro" id="IPR043129">
    <property type="entry name" value="ATPase_NBD"/>
</dbReference>
<feature type="domain" description="GspL periplasmic" evidence="13">
    <location>
        <begin position="258"/>
        <end position="411"/>
    </location>
</feature>
<dbReference type="GO" id="GO:0005886">
    <property type="term" value="C:plasma membrane"/>
    <property type="evidence" value="ECO:0007669"/>
    <property type="project" value="UniProtKB-SubCell"/>
</dbReference>
<dbReference type="RefSeq" id="WP_253968643.1">
    <property type="nucleotide sequence ID" value="NZ_JAMFTH010000005.1"/>
</dbReference>
<dbReference type="Pfam" id="PF12693">
    <property type="entry name" value="GspL_C"/>
    <property type="match status" value="1"/>
</dbReference>
<evidence type="ECO:0000259" key="12">
    <source>
        <dbReference type="Pfam" id="PF05134"/>
    </source>
</evidence>
<evidence type="ECO:0000313" key="15">
    <source>
        <dbReference type="Proteomes" id="UP001139319"/>
    </source>
</evidence>
<reference evidence="14" key="1">
    <citation type="submission" date="2022-05" db="EMBL/GenBank/DDBJ databases">
        <authorList>
            <person name="Sun H.-N."/>
        </authorList>
    </citation>
    <scope>NUCLEOTIDE SEQUENCE</scope>
    <source>
        <strain evidence="14">HB14</strain>
    </source>
</reference>
<evidence type="ECO:0000256" key="4">
    <source>
        <dbReference type="ARBA" id="ARBA00022475"/>
    </source>
</evidence>
<dbReference type="InterPro" id="IPR025691">
    <property type="entry name" value="GspL_pp_dom"/>
</dbReference>
<evidence type="ECO:0000256" key="1">
    <source>
        <dbReference type="ARBA" id="ARBA00004377"/>
    </source>
</evidence>
<reference evidence="14" key="2">
    <citation type="submission" date="2023-01" db="EMBL/GenBank/DDBJ databases">
        <title>Gilvimarinus xylanilyticus HB14 isolated from Caulerpa lentillifera aquaculture base in Hainan, China.</title>
        <authorList>
            <person name="Zhang Y.-J."/>
        </authorList>
    </citation>
    <scope>NUCLEOTIDE SEQUENCE</scope>
    <source>
        <strain evidence="14">HB14</strain>
    </source>
</reference>
<dbReference type="Gene3D" id="3.30.420.380">
    <property type="match status" value="1"/>
</dbReference>
<keyword evidence="15" id="KW-1185">Reference proteome</keyword>
<dbReference type="InterPro" id="IPR024230">
    <property type="entry name" value="GspL_cyto_dom"/>
</dbReference>
<feature type="transmembrane region" description="Helical" evidence="11">
    <location>
        <begin position="261"/>
        <end position="284"/>
    </location>
</feature>
<dbReference type="Gene3D" id="3.30.1360.100">
    <property type="entry name" value="General secretion pathway protein M, EpsM"/>
    <property type="match status" value="1"/>
</dbReference>
<proteinExistence type="inferred from homology"/>
<keyword evidence="9 11" id="KW-0472">Membrane</keyword>
<comment type="similarity">
    <text evidence="2 10">Belongs to the GSP L family.</text>
</comment>
<dbReference type="EMBL" id="JAMFTH010000005">
    <property type="protein sequence ID" value="MCP8900348.1"/>
    <property type="molecule type" value="Genomic_DNA"/>
</dbReference>
<organism evidence="14 15">
    <name type="scientific">Gilvimarinus xylanilyticus</name>
    <dbReference type="NCBI Taxonomy" id="2944139"/>
    <lineage>
        <taxon>Bacteria</taxon>
        <taxon>Pseudomonadati</taxon>
        <taxon>Pseudomonadota</taxon>
        <taxon>Gammaproteobacteria</taxon>
        <taxon>Cellvibrionales</taxon>
        <taxon>Cellvibrionaceae</taxon>
        <taxon>Gilvimarinus</taxon>
    </lineage>
</organism>
<evidence type="ECO:0000256" key="9">
    <source>
        <dbReference type="ARBA" id="ARBA00023136"/>
    </source>
</evidence>
<gene>
    <name evidence="14" type="primary">gspL</name>
    <name evidence="14" type="ORF">M6D89_13670</name>
</gene>
<evidence type="ECO:0000259" key="13">
    <source>
        <dbReference type="Pfam" id="PF12693"/>
    </source>
</evidence>
<dbReference type="SUPFAM" id="SSF53067">
    <property type="entry name" value="Actin-like ATPase domain"/>
    <property type="match status" value="1"/>
</dbReference>
<keyword evidence="5" id="KW-0997">Cell inner membrane</keyword>
<keyword evidence="3 10" id="KW-0813">Transport</keyword>
<dbReference type="CDD" id="cd24017">
    <property type="entry name" value="ASKHA_T2SSL_N"/>
    <property type="match status" value="1"/>
</dbReference>
<evidence type="ECO:0000256" key="3">
    <source>
        <dbReference type="ARBA" id="ARBA00022448"/>
    </source>
</evidence>
<feature type="domain" description="GspL cytoplasmic actin-ATPase-like" evidence="12">
    <location>
        <begin position="14"/>
        <end position="220"/>
    </location>
</feature>
<keyword evidence="6 11" id="KW-0812">Transmembrane</keyword>
<evidence type="ECO:0000256" key="11">
    <source>
        <dbReference type="SAM" id="Phobius"/>
    </source>
</evidence>
<name>A0A9X2HXS4_9GAMM</name>
<evidence type="ECO:0000256" key="10">
    <source>
        <dbReference type="PIRNR" id="PIRNR015761"/>
    </source>
</evidence>
<evidence type="ECO:0000256" key="7">
    <source>
        <dbReference type="ARBA" id="ARBA00022927"/>
    </source>
</evidence>
<keyword evidence="8 11" id="KW-1133">Transmembrane helix</keyword>
<dbReference type="NCBIfam" id="TIGR01709">
    <property type="entry name" value="typeII_sec_gspL"/>
    <property type="match status" value="1"/>
</dbReference>
<accession>A0A9X2HXS4</accession>
<dbReference type="GO" id="GO:0009276">
    <property type="term" value="C:Gram-negative-bacterium-type cell wall"/>
    <property type="evidence" value="ECO:0007669"/>
    <property type="project" value="InterPro"/>
</dbReference>
<dbReference type="InterPro" id="IPR007812">
    <property type="entry name" value="T2SS_protein-GspL"/>
</dbReference>
<dbReference type="GO" id="GO:0015628">
    <property type="term" value="P:protein secretion by the type II secretion system"/>
    <property type="evidence" value="ECO:0007669"/>
    <property type="project" value="InterPro"/>
</dbReference>
<dbReference type="Proteomes" id="UP001139319">
    <property type="component" value="Unassembled WGS sequence"/>
</dbReference>
<dbReference type="PIRSF" id="PIRSF015761">
    <property type="entry name" value="Protein_L"/>
    <property type="match status" value="1"/>
</dbReference>
<dbReference type="Pfam" id="PF05134">
    <property type="entry name" value="T2SSL"/>
    <property type="match status" value="1"/>
</dbReference>
<sequence>MSESLTLYISHYGSDLTWLVRRPDLPEELGRGDVEALAQALGDGNHRARLIVGGSQVVARSLSYQEKEKRHLRKLMPFQLEEEVIGDIDQFHFALGKAEGGTVHLLYTERARLSELFAQLADINVEITQAHPAGLLPEIPQPDSADDEPVDSWAIHWQDGQVSVHYGDSAGFTVDASNLPAALELLLQAQNRVDNLPRLSLSAPDENQLEALEQSLPASLEGAGGDTRIASLWDFTPAADCIDLCQGEFSQRLPIERWWKAWRTVAMVGAAAVVIYIATLLLSLNQLQNQNLDIRKDIEQVFRTVVPNGPANDPERRLRIKARDLEPQGESTQVIPLLGDVLPKVQAQGEITLKGVYYTADSDELSLNLQAGTFNAIESLRGAIESAGLSAELLSSSAQGDNLSARMKVKRELP</sequence>
<comment type="subcellular location">
    <subcellularLocation>
        <location evidence="1">Cell inner membrane</location>
        <topology evidence="1">Single-pass membrane protein</topology>
    </subcellularLocation>
</comment>
<keyword evidence="7 10" id="KW-0653">Protein transport</keyword>
<dbReference type="GO" id="GO:0015627">
    <property type="term" value="C:type II protein secretion system complex"/>
    <property type="evidence" value="ECO:0007669"/>
    <property type="project" value="InterPro"/>
</dbReference>
<evidence type="ECO:0000256" key="2">
    <source>
        <dbReference type="ARBA" id="ARBA00005318"/>
    </source>
</evidence>
<dbReference type="AlphaFoldDB" id="A0A9X2HXS4"/>
<evidence type="ECO:0000256" key="8">
    <source>
        <dbReference type="ARBA" id="ARBA00022989"/>
    </source>
</evidence>
<protein>
    <recommendedName>
        <fullName evidence="10">Type II secretion system protein L</fullName>
        <shortName evidence="10">T2SS protein L</shortName>
    </recommendedName>
</protein>
<keyword evidence="4" id="KW-1003">Cell membrane</keyword>
<evidence type="ECO:0000313" key="14">
    <source>
        <dbReference type="EMBL" id="MCP8900348.1"/>
    </source>
</evidence>